<evidence type="ECO:0000313" key="1">
    <source>
        <dbReference type="EMBL" id="KAG4411142.1"/>
    </source>
</evidence>
<dbReference type="PANTHER" id="PTHR42044:SF2">
    <property type="entry name" value="DUF676 DOMAIN-CONTAINING PROTEIN"/>
    <property type="match status" value="1"/>
</dbReference>
<reference evidence="1" key="1">
    <citation type="submission" date="2021-02" db="EMBL/GenBank/DDBJ databases">
        <title>Genome sequence Cadophora malorum strain M34.</title>
        <authorList>
            <person name="Stefanovic E."/>
            <person name="Vu D."/>
            <person name="Scully C."/>
            <person name="Dijksterhuis J."/>
            <person name="Roader J."/>
            <person name="Houbraken J."/>
        </authorList>
    </citation>
    <scope>NUCLEOTIDE SEQUENCE</scope>
    <source>
        <strain evidence="1">M34</strain>
    </source>
</reference>
<gene>
    <name evidence="1" type="ORF">IFR04_015728</name>
</gene>
<comment type="caution">
    <text evidence="1">The sequence shown here is derived from an EMBL/GenBank/DDBJ whole genome shotgun (WGS) entry which is preliminary data.</text>
</comment>
<evidence type="ECO:0000313" key="2">
    <source>
        <dbReference type="Proteomes" id="UP000664132"/>
    </source>
</evidence>
<keyword evidence="2" id="KW-1185">Reference proteome</keyword>
<dbReference type="EMBL" id="JAFJYH010000515">
    <property type="protein sequence ID" value="KAG4411142.1"/>
    <property type="molecule type" value="Genomic_DNA"/>
</dbReference>
<dbReference type="AlphaFoldDB" id="A0A8H7T0T2"/>
<name>A0A8H7T0T2_9HELO</name>
<dbReference type="Proteomes" id="UP000664132">
    <property type="component" value="Unassembled WGS sequence"/>
</dbReference>
<protein>
    <recommendedName>
        <fullName evidence="3">DUF676 domain-containing protein</fullName>
    </recommendedName>
</protein>
<organism evidence="1 2">
    <name type="scientific">Cadophora malorum</name>
    <dbReference type="NCBI Taxonomy" id="108018"/>
    <lineage>
        <taxon>Eukaryota</taxon>
        <taxon>Fungi</taxon>
        <taxon>Dikarya</taxon>
        <taxon>Ascomycota</taxon>
        <taxon>Pezizomycotina</taxon>
        <taxon>Leotiomycetes</taxon>
        <taxon>Helotiales</taxon>
        <taxon>Ploettnerulaceae</taxon>
        <taxon>Cadophora</taxon>
    </lineage>
</organism>
<accession>A0A8H7T0T2</accession>
<proteinExistence type="predicted"/>
<evidence type="ECO:0008006" key="3">
    <source>
        <dbReference type="Google" id="ProtNLM"/>
    </source>
</evidence>
<sequence>MEWGEVGGNQLAGVPVDLLGEASIIIGSLSWDEPAVNQILLAAQGNVDSGKVSIGKIVYNISDLIILGGPDLLLNTAKKLAKYLFDQVINKVGNLSTVREGIFSNEINAATLILIRDQAAEFTKFLLDILEAAKCYAKSSSLDGEPEASNPYGTFNELDFGNPMNRHAMICQIQRLAKSVNFILRQVDKPATLREINMTEETTLMSDASESLGTTITTEVKPVEGQPQDPGVKVRDEEWLFVNGIAGEQYWLRLACDKLKAKFRRDITGIFNRGDGLLWDIIECAGERSTYNNDGFNTEDMVSRQRTLIERTQSSLDAQIKLRDKLEEALGVVDKQTDTKVIMIAHSQGCLLLRHVLEDLVAKAVTDLKLRNTMLNELCVFTFGNPSLHWKVGLRHPSQEVDEDQRSTENTNLSSHVFHTEHFANNQDFVARLGVLSDKNWSERGYMVEELFINREEDWIGHLFGTQYSLNPDHYQDLGGQSNGSRAPDVLVR</sequence>
<dbReference type="OrthoDB" id="202545at2759"/>
<dbReference type="PANTHER" id="PTHR42044">
    <property type="entry name" value="DUF676 DOMAIN-CONTAINING PROTEIN-RELATED"/>
    <property type="match status" value="1"/>
</dbReference>